<evidence type="ECO:0000256" key="2">
    <source>
        <dbReference type="ARBA" id="ARBA00022679"/>
    </source>
</evidence>
<dbReference type="GO" id="GO:0004712">
    <property type="term" value="F:protein serine/threonine/tyrosine kinase activity"/>
    <property type="evidence" value="ECO:0007669"/>
    <property type="project" value="TreeGrafter"/>
</dbReference>
<dbReference type="PROSITE" id="PS00107">
    <property type="entry name" value="PROTEIN_KINASE_ATP"/>
    <property type="match status" value="1"/>
</dbReference>
<feature type="compositionally biased region" description="Polar residues" evidence="7">
    <location>
        <begin position="436"/>
        <end position="451"/>
    </location>
</feature>
<feature type="domain" description="Protein kinase" evidence="8">
    <location>
        <begin position="585"/>
        <end position="880"/>
    </location>
</feature>
<dbReference type="Gene3D" id="3.30.200.20">
    <property type="entry name" value="Phosphorylase Kinase, domain 1"/>
    <property type="match status" value="1"/>
</dbReference>
<dbReference type="GO" id="GO:0098813">
    <property type="term" value="P:nuclear chromosome segregation"/>
    <property type="evidence" value="ECO:0007669"/>
    <property type="project" value="UniProtKB-ARBA"/>
</dbReference>
<keyword evidence="5 6" id="KW-0067">ATP-binding</keyword>
<keyword evidence="3 6" id="KW-0547">Nucleotide-binding</keyword>
<name>A0AA39PPX9_9AGAR</name>
<dbReference type="PANTHER" id="PTHR22974">
    <property type="entry name" value="MIXED LINEAGE PROTEIN KINASE"/>
    <property type="match status" value="1"/>
</dbReference>
<dbReference type="PROSITE" id="PS50011">
    <property type="entry name" value="PROTEIN_KINASE_DOM"/>
    <property type="match status" value="1"/>
</dbReference>
<feature type="compositionally biased region" description="Low complexity" evidence="7">
    <location>
        <begin position="92"/>
        <end position="103"/>
    </location>
</feature>
<evidence type="ECO:0000313" key="10">
    <source>
        <dbReference type="Proteomes" id="UP001175227"/>
    </source>
</evidence>
<feature type="compositionally biased region" description="Basic and acidic residues" evidence="7">
    <location>
        <begin position="530"/>
        <end position="540"/>
    </location>
</feature>
<proteinExistence type="predicted"/>
<evidence type="ECO:0000256" key="5">
    <source>
        <dbReference type="ARBA" id="ARBA00022840"/>
    </source>
</evidence>
<feature type="region of interest" description="Disordered" evidence="7">
    <location>
        <begin position="235"/>
        <end position="574"/>
    </location>
</feature>
<evidence type="ECO:0000256" key="1">
    <source>
        <dbReference type="ARBA" id="ARBA00022527"/>
    </source>
</evidence>
<evidence type="ECO:0000256" key="3">
    <source>
        <dbReference type="ARBA" id="ARBA00022741"/>
    </source>
</evidence>
<feature type="region of interest" description="Disordered" evidence="7">
    <location>
        <begin position="1"/>
        <end position="24"/>
    </location>
</feature>
<dbReference type="Proteomes" id="UP001175227">
    <property type="component" value="Unassembled WGS sequence"/>
</dbReference>
<dbReference type="GO" id="GO:0005524">
    <property type="term" value="F:ATP binding"/>
    <property type="evidence" value="ECO:0007669"/>
    <property type="project" value="UniProtKB-UniRule"/>
</dbReference>
<reference evidence="9" key="1">
    <citation type="submission" date="2023-06" db="EMBL/GenBank/DDBJ databases">
        <authorList>
            <consortium name="Lawrence Berkeley National Laboratory"/>
            <person name="Ahrendt S."/>
            <person name="Sahu N."/>
            <person name="Indic B."/>
            <person name="Wong-Bajracharya J."/>
            <person name="Merenyi Z."/>
            <person name="Ke H.-M."/>
            <person name="Monk M."/>
            <person name="Kocsube S."/>
            <person name="Drula E."/>
            <person name="Lipzen A."/>
            <person name="Balint B."/>
            <person name="Henrissat B."/>
            <person name="Andreopoulos B."/>
            <person name="Martin F.M."/>
            <person name="Harder C.B."/>
            <person name="Rigling D."/>
            <person name="Ford K.L."/>
            <person name="Foster G.D."/>
            <person name="Pangilinan J."/>
            <person name="Papanicolaou A."/>
            <person name="Barry K."/>
            <person name="LaButti K."/>
            <person name="Viragh M."/>
            <person name="Koriabine M."/>
            <person name="Yan M."/>
            <person name="Riley R."/>
            <person name="Champramary S."/>
            <person name="Plett K.L."/>
            <person name="Tsai I.J."/>
            <person name="Slot J."/>
            <person name="Sipos G."/>
            <person name="Plett J."/>
            <person name="Nagy L.G."/>
            <person name="Grigoriev I.V."/>
        </authorList>
    </citation>
    <scope>NUCLEOTIDE SEQUENCE</scope>
    <source>
        <strain evidence="9">ICMP 16352</strain>
    </source>
</reference>
<dbReference type="AlphaFoldDB" id="A0AA39PPX9"/>
<feature type="compositionally biased region" description="Basic and acidic residues" evidence="7">
    <location>
        <begin position="167"/>
        <end position="186"/>
    </location>
</feature>
<dbReference type="InterPro" id="IPR027084">
    <property type="entry name" value="Mps1_cat"/>
</dbReference>
<dbReference type="PROSITE" id="PS00108">
    <property type="entry name" value="PROTEIN_KINASE_ST"/>
    <property type="match status" value="1"/>
</dbReference>
<keyword evidence="10" id="KW-1185">Reference proteome</keyword>
<feature type="region of interest" description="Disordered" evidence="7">
    <location>
        <begin position="152"/>
        <end position="190"/>
    </location>
</feature>
<dbReference type="Pfam" id="PF00069">
    <property type="entry name" value="Pkinase"/>
    <property type="match status" value="1"/>
</dbReference>
<feature type="compositionally biased region" description="Basic and acidic residues" evidence="7">
    <location>
        <begin position="396"/>
        <end position="432"/>
    </location>
</feature>
<feature type="compositionally biased region" description="Polar residues" evidence="7">
    <location>
        <begin position="542"/>
        <end position="568"/>
    </location>
</feature>
<dbReference type="FunFam" id="1.10.510.10:FF:000224">
    <property type="entry name" value="serine/threonine-protein kinase mph1 isoform X1"/>
    <property type="match status" value="1"/>
</dbReference>
<dbReference type="SUPFAM" id="SSF56112">
    <property type="entry name" value="Protein kinase-like (PK-like)"/>
    <property type="match status" value="1"/>
</dbReference>
<keyword evidence="4 9" id="KW-0418">Kinase</keyword>
<dbReference type="SMART" id="SM00220">
    <property type="entry name" value="S_TKc"/>
    <property type="match status" value="1"/>
</dbReference>
<dbReference type="Gene3D" id="1.10.510.10">
    <property type="entry name" value="Transferase(Phosphotransferase) domain 1"/>
    <property type="match status" value="1"/>
</dbReference>
<comment type="caution">
    <text evidence="9">The sequence shown here is derived from an EMBL/GenBank/DDBJ whole genome shotgun (WGS) entry which is preliminary data.</text>
</comment>
<keyword evidence="2" id="KW-0808">Transferase</keyword>
<dbReference type="CDD" id="cd14131">
    <property type="entry name" value="PKc_Mps1"/>
    <property type="match status" value="1"/>
</dbReference>
<dbReference type="EMBL" id="JAUEPR010000003">
    <property type="protein sequence ID" value="KAK0487489.1"/>
    <property type="molecule type" value="Genomic_DNA"/>
</dbReference>
<dbReference type="GO" id="GO:0004674">
    <property type="term" value="F:protein serine/threonine kinase activity"/>
    <property type="evidence" value="ECO:0007669"/>
    <property type="project" value="UniProtKB-KW"/>
</dbReference>
<evidence type="ECO:0000256" key="6">
    <source>
        <dbReference type="PROSITE-ProRule" id="PRU10141"/>
    </source>
</evidence>
<dbReference type="GO" id="GO:0007094">
    <property type="term" value="P:mitotic spindle assembly checkpoint signaling"/>
    <property type="evidence" value="ECO:0007669"/>
    <property type="project" value="TreeGrafter"/>
</dbReference>
<sequence length="953" mass="104838">MASTPPQERHEPSASPASTESSDSSLLADLSFDYVYDEDGNFVRLSKGSPKSHRQSAGYSPASSPLDTEPPTEPIASSPSVDNVLGPHGASDSDLVSLTSPLPTSLTRSESAFAILSSVAAPERDLDRDSAPLMARSFQRVVSVPAIAMSTTSASTNGAPKRLFPRRAADEQQEVRQKRNGEELRTRLLSSTAVDSQGQFIFPDEKENIGRGGGDLQSVEELYGSVARGSMDSAPAARLLAPSRPAHASLSTGRPTGDLGSSRRRFSSSNSANGSRNPRIMKGSGKKHAVDRISELDQSPDEEAYDYEPVNDHGHDDGTDLDEPQVEPVSRASSQEGVLSLSQSRPRRSASLSGPEEPYHGSISGHARSQQSQTRSSRPGTNAGLPRETALLPRRVTVEERERQEMEQRAEFKKYQDAERRLQEQQLRDQPHHSQARQSPSPTHGPSQVISLNGRPSYATHRRRESDTLKSSVAYSGSPTAVDVPPVKHTPSTNNNVASASVNAKHGRSPTAPEPPTTSGNLRTSSAGGDQRDKEKERYRQQRQNSSKQTSGSSQPISASLSQQQLAATSMGPGNRHLVVNRKLYARLDMIGKGGSSRVYRVMNHANELYAIKRVSLDKIDSETMSGYMNEIALLKRLEGNSRIIGLIDSELKAGPGGSKGHLLLVMECGEIDFAGLLSERQSQGLDMVWVAYYWQQMLQAVHVIHEEKIVHSDLKPANFVLVKGQLKLIDFGIANAIANDTTNIQRDHQIGTVNYMSPEAIELPDGMRRLKVGRASDIWSLGCILYQMVYGQPPFHHLAVFQKMKAIPDATHRIDFPLYVTPTVPSKHKGSPSHGPPPKKLEHLKRRIRMDIILSMRSCLNRNPKERMSIPQLLEQDWLAMKDPPPTPTMAEFLGEDETVINPFYMKQLLEYGIRLGQDPKGKEITQEFLEEDAHRLVNELRSLAVRKEGEQ</sequence>
<feature type="compositionally biased region" description="Polar residues" evidence="7">
    <location>
        <begin position="55"/>
        <end position="66"/>
    </location>
</feature>
<feature type="binding site" evidence="6">
    <location>
        <position position="613"/>
    </location>
    <ligand>
        <name>ATP</name>
        <dbReference type="ChEBI" id="CHEBI:30616"/>
    </ligand>
</feature>
<protein>
    <submittedName>
        <fullName evidence="9">Other/TTK protein kinase</fullName>
    </submittedName>
</protein>
<evidence type="ECO:0000256" key="4">
    <source>
        <dbReference type="ARBA" id="ARBA00022777"/>
    </source>
</evidence>
<dbReference type="GO" id="GO:0034501">
    <property type="term" value="P:protein localization to kinetochore"/>
    <property type="evidence" value="ECO:0007669"/>
    <property type="project" value="TreeGrafter"/>
</dbReference>
<evidence type="ECO:0000256" key="7">
    <source>
        <dbReference type="SAM" id="MobiDB-lite"/>
    </source>
</evidence>
<gene>
    <name evidence="9" type="ORF">IW261DRAFT_1448101</name>
</gene>
<dbReference type="FunFam" id="3.30.200.20:FF:000131">
    <property type="entry name" value="Dual specificity protein kinase TTK"/>
    <property type="match status" value="1"/>
</dbReference>
<dbReference type="InterPro" id="IPR000719">
    <property type="entry name" value="Prot_kinase_dom"/>
</dbReference>
<feature type="compositionally biased region" description="Low complexity" evidence="7">
    <location>
        <begin position="368"/>
        <end position="378"/>
    </location>
</feature>
<evidence type="ECO:0000259" key="8">
    <source>
        <dbReference type="PROSITE" id="PS50011"/>
    </source>
</evidence>
<feature type="compositionally biased region" description="Polar residues" evidence="7">
    <location>
        <begin position="331"/>
        <end position="344"/>
    </location>
</feature>
<feature type="region of interest" description="Disordered" evidence="7">
    <location>
        <begin position="43"/>
        <end position="103"/>
    </location>
</feature>
<dbReference type="PANTHER" id="PTHR22974:SF21">
    <property type="entry name" value="DUAL SPECIFICITY PROTEIN KINASE TTK"/>
    <property type="match status" value="1"/>
</dbReference>
<feature type="compositionally biased region" description="Polar residues" evidence="7">
    <location>
        <begin position="517"/>
        <end position="528"/>
    </location>
</feature>
<organism evidence="9 10">
    <name type="scientific">Armillaria novae-zelandiae</name>
    <dbReference type="NCBI Taxonomy" id="153914"/>
    <lineage>
        <taxon>Eukaryota</taxon>
        <taxon>Fungi</taxon>
        <taxon>Dikarya</taxon>
        <taxon>Basidiomycota</taxon>
        <taxon>Agaricomycotina</taxon>
        <taxon>Agaricomycetes</taxon>
        <taxon>Agaricomycetidae</taxon>
        <taxon>Agaricales</taxon>
        <taxon>Marasmiineae</taxon>
        <taxon>Physalacriaceae</taxon>
        <taxon>Armillaria</taxon>
    </lineage>
</organism>
<dbReference type="GO" id="GO:0033316">
    <property type="term" value="P:meiotic spindle assembly checkpoint signaling"/>
    <property type="evidence" value="ECO:0007669"/>
    <property type="project" value="TreeGrafter"/>
</dbReference>
<accession>A0AA39PPX9</accession>
<keyword evidence="1" id="KW-0723">Serine/threonine-protein kinase</keyword>
<dbReference type="InterPro" id="IPR008271">
    <property type="entry name" value="Ser/Thr_kinase_AS"/>
</dbReference>
<feature type="compositionally biased region" description="Low complexity" evidence="7">
    <location>
        <begin position="494"/>
        <end position="504"/>
    </location>
</feature>
<feature type="compositionally biased region" description="Low complexity" evidence="7">
    <location>
        <begin position="267"/>
        <end position="278"/>
    </location>
</feature>
<feature type="compositionally biased region" description="Polar residues" evidence="7">
    <location>
        <begin position="469"/>
        <end position="479"/>
    </location>
</feature>
<dbReference type="InterPro" id="IPR017441">
    <property type="entry name" value="Protein_kinase_ATP_BS"/>
</dbReference>
<dbReference type="GO" id="GO:0005634">
    <property type="term" value="C:nucleus"/>
    <property type="evidence" value="ECO:0007669"/>
    <property type="project" value="TreeGrafter"/>
</dbReference>
<evidence type="ECO:0000313" key="9">
    <source>
        <dbReference type="EMBL" id="KAK0487489.1"/>
    </source>
</evidence>
<feature type="compositionally biased region" description="Low complexity" evidence="7">
    <location>
        <begin position="235"/>
        <end position="246"/>
    </location>
</feature>
<dbReference type="GO" id="GO:0000776">
    <property type="term" value="C:kinetochore"/>
    <property type="evidence" value="ECO:0007669"/>
    <property type="project" value="TreeGrafter"/>
</dbReference>
<dbReference type="InterPro" id="IPR011009">
    <property type="entry name" value="Kinase-like_dom_sf"/>
</dbReference>
<feature type="compositionally biased region" description="Low complexity" evidence="7">
    <location>
        <begin position="13"/>
        <end position="24"/>
    </location>
</feature>